<comment type="caution">
    <text evidence="1">The sequence shown here is derived from an EMBL/GenBank/DDBJ whole genome shotgun (WGS) entry which is preliminary data.</text>
</comment>
<evidence type="ECO:0008006" key="3">
    <source>
        <dbReference type="Google" id="ProtNLM"/>
    </source>
</evidence>
<proteinExistence type="predicted"/>
<keyword evidence="2" id="KW-1185">Reference proteome</keyword>
<protein>
    <recommendedName>
        <fullName evidence="3">PH domain-containing protein</fullName>
    </recommendedName>
</protein>
<dbReference type="EMBL" id="JAUJYO010000002">
    <property type="protein sequence ID" value="KAK1323189.1"/>
    <property type="molecule type" value="Genomic_DNA"/>
</dbReference>
<dbReference type="AlphaFoldDB" id="A0AAV9FDA4"/>
<accession>A0AAV9FDA4</accession>
<name>A0AAV9FDA4_ACOCL</name>
<dbReference type="Proteomes" id="UP001180020">
    <property type="component" value="Unassembled WGS sequence"/>
</dbReference>
<sequence>MRYVEAVNGAFELRRKDSVGSGLSTQNSDGPVSVGDAFDGFLETNSSAVVPIEGEVVPGPFLHHWVSGSPSMLWHRRGSLCASGGTWGESQWRASGQLPLFYPVGWQWHQGPVPVVARSWCGWRTVICVRRLFLTPFRYSDPQAGWGGAMATSEPLFHSVQSDEALRSWLRNVEWCLNRCCRRW</sequence>
<evidence type="ECO:0000313" key="1">
    <source>
        <dbReference type="EMBL" id="KAK1323189.1"/>
    </source>
</evidence>
<reference evidence="1" key="1">
    <citation type="journal article" date="2023" name="Nat. Commun.">
        <title>Diploid and tetraploid genomes of Acorus and the evolution of monocots.</title>
        <authorList>
            <person name="Ma L."/>
            <person name="Liu K.W."/>
            <person name="Li Z."/>
            <person name="Hsiao Y.Y."/>
            <person name="Qi Y."/>
            <person name="Fu T."/>
            <person name="Tang G.D."/>
            <person name="Zhang D."/>
            <person name="Sun W.H."/>
            <person name="Liu D.K."/>
            <person name="Li Y."/>
            <person name="Chen G.Z."/>
            <person name="Liu X.D."/>
            <person name="Liao X.Y."/>
            <person name="Jiang Y.T."/>
            <person name="Yu X."/>
            <person name="Hao Y."/>
            <person name="Huang J."/>
            <person name="Zhao X.W."/>
            <person name="Ke S."/>
            <person name="Chen Y.Y."/>
            <person name="Wu W.L."/>
            <person name="Hsu J.L."/>
            <person name="Lin Y.F."/>
            <person name="Huang M.D."/>
            <person name="Li C.Y."/>
            <person name="Huang L."/>
            <person name="Wang Z.W."/>
            <person name="Zhao X."/>
            <person name="Zhong W.Y."/>
            <person name="Peng D.H."/>
            <person name="Ahmad S."/>
            <person name="Lan S."/>
            <person name="Zhang J.S."/>
            <person name="Tsai W.C."/>
            <person name="Van de Peer Y."/>
            <person name="Liu Z.J."/>
        </authorList>
    </citation>
    <scope>NUCLEOTIDE SEQUENCE</scope>
    <source>
        <strain evidence="1">CP</strain>
    </source>
</reference>
<organism evidence="1 2">
    <name type="scientific">Acorus calamus</name>
    <name type="common">Sweet flag</name>
    <dbReference type="NCBI Taxonomy" id="4465"/>
    <lineage>
        <taxon>Eukaryota</taxon>
        <taxon>Viridiplantae</taxon>
        <taxon>Streptophyta</taxon>
        <taxon>Embryophyta</taxon>
        <taxon>Tracheophyta</taxon>
        <taxon>Spermatophyta</taxon>
        <taxon>Magnoliopsida</taxon>
        <taxon>Liliopsida</taxon>
        <taxon>Acoraceae</taxon>
        <taxon>Acorus</taxon>
    </lineage>
</organism>
<gene>
    <name evidence="1" type="ORF">QJS10_CPA02g01209</name>
</gene>
<evidence type="ECO:0000313" key="2">
    <source>
        <dbReference type="Proteomes" id="UP001180020"/>
    </source>
</evidence>
<reference evidence="1" key="2">
    <citation type="submission" date="2023-06" db="EMBL/GenBank/DDBJ databases">
        <authorList>
            <person name="Ma L."/>
            <person name="Liu K.-W."/>
            <person name="Li Z."/>
            <person name="Hsiao Y.-Y."/>
            <person name="Qi Y."/>
            <person name="Fu T."/>
            <person name="Tang G."/>
            <person name="Zhang D."/>
            <person name="Sun W.-H."/>
            <person name="Liu D.-K."/>
            <person name="Li Y."/>
            <person name="Chen G.-Z."/>
            <person name="Liu X.-D."/>
            <person name="Liao X.-Y."/>
            <person name="Jiang Y.-T."/>
            <person name="Yu X."/>
            <person name="Hao Y."/>
            <person name="Huang J."/>
            <person name="Zhao X.-W."/>
            <person name="Ke S."/>
            <person name="Chen Y.-Y."/>
            <person name="Wu W.-L."/>
            <person name="Hsu J.-L."/>
            <person name="Lin Y.-F."/>
            <person name="Huang M.-D."/>
            <person name="Li C.-Y."/>
            <person name="Huang L."/>
            <person name="Wang Z.-W."/>
            <person name="Zhao X."/>
            <person name="Zhong W.-Y."/>
            <person name="Peng D.-H."/>
            <person name="Ahmad S."/>
            <person name="Lan S."/>
            <person name="Zhang J.-S."/>
            <person name="Tsai W.-C."/>
            <person name="Van De Peer Y."/>
            <person name="Liu Z.-J."/>
        </authorList>
    </citation>
    <scope>NUCLEOTIDE SEQUENCE</scope>
    <source>
        <strain evidence="1">CP</strain>
        <tissue evidence="1">Leaves</tissue>
    </source>
</reference>